<keyword evidence="10" id="KW-0234">DNA repair</keyword>
<dbReference type="SUPFAM" id="SSF50249">
    <property type="entry name" value="Nucleic acid-binding proteins"/>
    <property type="match status" value="1"/>
</dbReference>
<dbReference type="InterPro" id="IPR027417">
    <property type="entry name" value="P-loop_NTPase"/>
</dbReference>
<dbReference type="InterPro" id="IPR001208">
    <property type="entry name" value="MCM_dom"/>
</dbReference>
<keyword evidence="5" id="KW-0227">DNA damage</keyword>
<dbReference type="GO" id="GO:0003697">
    <property type="term" value="F:single-stranded DNA binding"/>
    <property type="evidence" value="ECO:0007669"/>
    <property type="project" value="TreeGrafter"/>
</dbReference>
<evidence type="ECO:0000256" key="1">
    <source>
        <dbReference type="ARBA" id="ARBA00004123"/>
    </source>
</evidence>
<evidence type="ECO:0000313" key="18">
    <source>
        <dbReference type="EMBL" id="CAG00325.1"/>
    </source>
</evidence>
<keyword evidence="8" id="KW-0067">ATP-binding</keyword>
<feature type="non-terminal residue" evidence="18">
    <location>
        <position position="1"/>
    </location>
</feature>
<evidence type="ECO:0000256" key="10">
    <source>
        <dbReference type="ARBA" id="ARBA00023204"/>
    </source>
</evidence>
<keyword evidence="6" id="KW-0378">Hydrolase</keyword>
<evidence type="ECO:0000256" key="14">
    <source>
        <dbReference type="ARBA" id="ARBA00047995"/>
    </source>
</evidence>
<keyword evidence="4" id="KW-0547">Nucleotide-binding</keyword>
<evidence type="ECO:0000256" key="9">
    <source>
        <dbReference type="ARBA" id="ARBA00023125"/>
    </source>
</evidence>
<dbReference type="PANTHER" id="PTHR11630">
    <property type="entry name" value="DNA REPLICATION LICENSING FACTOR MCM FAMILY MEMBER"/>
    <property type="match status" value="1"/>
</dbReference>
<feature type="domain" description="MCM8 N-terminal" evidence="17">
    <location>
        <begin position="8"/>
        <end position="114"/>
    </location>
</feature>
<dbReference type="GO" id="GO:0016787">
    <property type="term" value="F:hydrolase activity"/>
    <property type="evidence" value="ECO:0007669"/>
    <property type="project" value="UniProtKB-KW"/>
</dbReference>
<comment type="catalytic activity">
    <reaction evidence="14">
        <text>ATP + H2O = ADP + phosphate + H(+)</text>
        <dbReference type="Rhea" id="RHEA:13065"/>
        <dbReference type="ChEBI" id="CHEBI:15377"/>
        <dbReference type="ChEBI" id="CHEBI:15378"/>
        <dbReference type="ChEBI" id="CHEBI:30616"/>
        <dbReference type="ChEBI" id="CHEBI:43474"/>
        <dbReference type="ChEBI" id="CHEBI:456216"/>
        <dbReference type="EC" id="3.6.4.12"/>
    </reaction>
</comment>
<accession>Q4SGA7</accession>
<keyword evidence="11" id="KW-0539">Nucleus</keyword>
<dbReference type="Pfam" id="PF00493">
    <property type="entry name" value="MCM"/>
    <property type="match status" value="1"/>
</dbReference>
<dbReference type="InterPro" id="IPR033762">
    <property type="entry name" value="MCM_OB"/>
</dbReference>
<evidence type="ECO:0000256" key="12">
    <source>
        <dbReference type="ARBA" id="ARBA00041084"/>
    </source>
</evidence>
<dbReference type="KEGG" id="tng:GSTEN00018739G001"/>
<feature type="domain" description="MCM C-terminal AAA(+) ATPase" evidence="15">
    <location>
        <begin position="406"/>
        <end position="440"/>
    </location>
</feature>
<reference evidence="18" key="1">
    <citation type="journal article" date="2004" name="Nature">
        <title>Genome duplication in the teleost fish Tetraodon nigroviridis reveals the early vertebrate proto-karyotype.</title>
        <authorList>
            <person name="Jaillon O."/>
            <person name="Aury J.-M."/>
            <person name="Brunet F."/>
            <person name="Petit J.-L."/>
            <person name="Stange-Thomann N."/>
            <person name="Mauceli E."/>
            <person name="Bouneau L."/>
            <person name="Fischer C."/>
            <person name="Ozouf-Costaz C."/>
            <person name="Bernot A."/>
            <person name="Nicaud S."/>
            <person name="Jaffe D."/>
            <person name="Fisher S."/>
            <person name="Lutfalla G."/>
            <person name="Dossat C."/>
            <person name="Segurens B."/>
            <person name="Dasilva C."/>
            <person name="Salanoubat M."/>
            <person name="Levy M."/>
            <person name="Boudet N."/>
            <person name="Castellano S."/>
            <person name="Anthouard V."/>
            <person name="Jubin C."/>
            <person name="Castelli V."/>
            <person name="Katinka M."/>
            <person name="Vacherie B."/>
            <person name="Biemont C."/>
            <person name="Skalli Z."/>
            <person name="Cattolico L."/>
            <person name="Poulain J."/>
            <person name="De Berardinis V."/>
            <person name="Cruaud C."/>
            <person name="Duprat S."/>
            <person name="Brottier P."/>
            <person name="Coutanceau J.-P."/>
            <person name="Gouzy J."/>
            <person name="Parra G."/>
            <person name="Lardier G."/>
            <person name="Chapple C."/>
            <person name="McKernan K.J."/>
            <person name="McEwan P."/>
            <person name="Bosak S."/>
            <person name="Kellis M."/>
            <person name="Volff J.-N."/>
            <person name="Guigo R."/>
            <person name="Zody M.C."/>
            <person name="Mesirov J."/>
            <person name="Lindblad-Toh K."/>
            <person name="Birren B."/>
            <person name="Nusbaum C."/>
            <person name="Kahn D."/>
            <person name="Robinson-Rechavi M."/>
            <person name="Laudet V."/>
            <person name="Schachter V."/>
            <person name="Quetier F."/>
            <person name="Saurin W."/>
            <person name="Scarpelli C."/>
            <person name="Wincker P."/>
            <person name="Lander E.S."/>
            <person name="Weissenbach J."/>
            <person name="Roest Crollius H."/>
        </authorList>
    </citation>
    <scope>NUCLEOTIDE SEQUENCE [LARGE SCALE GENOMIC DNA]</scope>
</reference>
<evidence type="ECO:0000259" key="17">
    <source>
        <dbReference type="Pfam" id="PF26065"/>
    </source>
</evidence>
<dbReference type="GO" id="GO:0000724">
    <property type="term" value="P:double-strand break repair via homologous recombination"/>
    <property type="evidence" value="ECO:0007669"/>
    <property type="project" value="UniProtKB-ARBA"/>
</dbReference>
<name>Q4SGA7_TETNG</name>
<dbReference type="Gene3D" id="3.40.50.300">
    <property type="entry name" value="P-loop containing nucleotide triphosphate hydrolases"/>
    <property type="match status" value="1"/>
</dbReference>
<reference evidence="18" key="2">
    <citation type="submission" date="2004-02" db="EMBL/GenBank/DDBJ databases">
        <authorList>
            <consortium name="Genoscope"/>
            <consortium name="Whitehead Institute Centre for Genome Research"/>
        </authorList>
    </citation>
    <scope>NUCLEOTIDE SEQUENCE</scope>
</reference>
<comment type="caution">
    <text evidence="18">The sequence shown here is derived from an EMBL/GenBank/DDBJ whole genome shotgun (WGS) entry which is preliminary data.</text>
</comment>
<dbReference type="SMART" id="SM00350">
    <property type="entry name" value="MCM"/>
    <property type="match status" value="1"/>
</dbReference>
<dbReference type="Pfam" id="PF17207">
    <property type="entry name" value="MCM_OB"/>
    <property type="match status" value="1"/>
</dbReference>
<gene>
    <name evidence="18" type="ORF">GSTENG00018739001</name>
</gene>
<sequence>FIESAPSVEKIKVFEKYFTSKIHLYNKDEIERQGSVLVDYADLTSDYSVCRALPNLTTELKEQPQLMLNCLGLAIHQVLTVDLENQAAELQEEELPVAAPIINIPHISARLFNYEPLTPLRMVRASVFGRLVCVKGTVVRVSSIRPLCTRMAFRCLGCSHTMSLLLQQGKFETPTKCGLPGCRSRSFVPCQSSPLTQTVDWQIIKVQELIADEQRETGRIPRTMECHLTADLCDSCVPGDTVTVTGIVRVANDGISRGNKDQCMFLIYLEAISVSNNKGTEVCGADRFNGTEQRRFNFSCFCTGQSSKFRQGSGGAVEDNSGGHEFTLKELYAVQEIQSQPNLLRLILSMPLDLWPLVGESGLGFGVVWRQTKAHRQQQHSSERGPTHPDCWRPWPGKEPDVTGSAMGSPVLSRFDVVFILLDIPDESHDRHLSEHVMANRAGRARTTSATVTRTNSELETSILLDQSDMPLSERLQIPPGESIDPIPPCLLRKYNQLRSSVCPSIAVWRSSSGYSRVLPAAESSVAPSRFHACHHTTARVSNKTN</sequence>
<evidence type="ECO:0000256" key="13">
    <source>
        <dbReference type="ARBA" id="ARBA00042306"/>
    </source>
</evidence>
<evidence type="ECO:0000256" key="3">
    <source>
        <dbReference type="ARBA" id="ARBA00012551"/>
    </source>
</evidence>
<dbReference type="InterPro" id="IPR012340">
    <property type="entry name" value="NA-bd_OB-fold"/>
</dbReference>
<comment type="subcellular location">
    <subcellularLocation>
        <location evidence="1">Nucleus</location>
    </subcellularLocation>
</comment>
<dbReference type="EMBL" id="CAAE01014597">
    <property type="protein sequence ID" value="CAG00325.1"/>
    <property type="molecule type" value="Genomic_DNA"/>
</dbReference>
<keyword evidence="7" id="KW-0347">Helicase</keyword>
<proteinExistence type="inferred from homology"/>
<dbReference type="Pfam" id="PF26065">
    <property type="entry name" value="MCM8_N"/>
    <property type="match status" value="1"/>
</dbReference>
<dbReference type="GO" id="GO:0017116">
    <property type="term" value="F:single-stranded DNA helicase activity"/>
    <property type="evidence" value="ECO:0007669"/>
    <property type="project" value="TreeGrafter"/>
</dbReference>
<comment type="similarity">
    <text evidence="2">Belongs to the MCM family.</text>
</comment>
<evidence type="ECO:0000256" key="8">
    <source>
        <dbReference type="ARBA" id="ARBA00022840"/>
    </source>
</evidence>
<organism evidence="18">
    <name type="scientific">Tetraodon nigroviridis</name>
    <name type="common">Spotted green pufferfish</name>
    <name type="synonym">Chelonodon nigroviridis</name>
    <dbReference type="NCBI Taxonomy" id="99883"/>
    <lineage>
        <taxon>Eukaryota</taxon>
        <taxon>Metazoa</taxon>
        <taxon>Chordata</taxon>
        <taxon>Craniata</taxon>
        <taxon>Vertebrata</taxon>
        <taxon>Euteleostomi</taxon>
        <taxon>Actinopterygii</taxon>
        <taxon>Neopterygii</taxon>
        <taxon>Teleostei</taxon>
        <taxon>Neoteleostei</taxon>
        <taxon>Acanthomorphata</taxon>
        <taxon>Eupercaria</taxon>
        <taxon>Tetraodontiformes</taxon>
        <taxon>Tetradontoidea</taxon>
        <taxon>Tetraodontidae</taxon>
        <taxon>Tetraodon</taxon>
    </lineage>
</organism>
<dbReference type="OrthoDB" id="422555at2759"/>
<evidence type="ECO:0000256" key="7">
    <source>
        <dbReference type="ARBA" id="ARBA00022806"/>
    </source>
</evidence>
<dbReference type="EC" id="3.6.4.12" evidence="3"/>
<evidence type="ECO:0000256" key="2">
    <source>
        <dbReference type="ARBA" id="ARBA00008010"/>
    </source>
</evidence>
<dbReference type="FunFam" id="2.20.28.10:FF:000007">
    <property type="entry name" value="DNA helicase MCM8 isoform X1"/>
    <property type="match status" value="1"/>
</dbReference>
<evidence type="ECO:0000256" key="5">
    <source>
        <dbReference type="ARBA" id="ARBA00022763"/>
    </source>
</evidence>
<protein>
    <recommendedName>
        <fullName evidence="12">DNA helicase MCM8</fullName>
        <ecNumber evidence="3">3.6.4.12</ecNumber>
    </recommendedName>
    <alternativeName>
        <fullName evidence="13">Minichromosome maintenance 8</fullName>
    </alternativeName>
</protein>
<dbReference type="InterPro" id="IPR031327">
    <property type="entry name" value="MCM"/>
</dbReference>
<evidence type="ECO:0000256" key="6">
    <source>
        <dbReference type="ARBA" id="ARBA00022801"/>
    </source>
</evidence>
<evidence type="ECO:0000256" key="4">
    <source>
        <dbReference type="ARBA" id="ARBA00022741"/>
    </source>
</evidence>
<dbReference type="Gene3D" id="2.40.50.140">
    <property type="entry name" value="Nucleic acid-binding proteins"/>
    <property type="match status" value="1"/>
</dbReference>
<keyword evidence="9" id="KW-0238">DNA-binding</keyword>
<dbReference type="GO" id="GO:0097362">
    <property type="term" value="C:MCM8-MCM9 complex"/>
    <property type="evidence" value="ECO:0007669"/>
    <property type="project" value="UniProtKB-ARBA"/>
</dbReference>
<dbReference type="GO" id="GO:0005524">
    <property type="term" value="F:ATP binding"/>
    <property type="evidence" value="ECO:0007669"/>
    <property type="project" value="UniProtKB-KW"/>
</dbReference>
<evidence type="ECO:0000259" key="16">
    <source>
        <dbReference type="Pfam" id="PF17207"/>
    </source>
</evidence>
<evidence type="ECO:0000256" key="11">
    <source>
        <dbReference type="ARBA" id="ARBA00023242"/>
    </source>
</evidence>
<dbReference type="GO" id="GO:0005634">
    <property type="term" value="C:nucleus"/>
    <property type="evidence" value="ECO:0007669"/>
    <property type="project" value="UniProtKB-SubCell"/>
</dbReference>
<dbReference type="Gene3D" id="2.20.28.10">
    <property type="match status" value="1"/>
</dbReference>
<feature type="domain" description="MCM OB" evidence="16">
    <location>
        <begin position="120"/>
        <end position="250"/>
    </location>
</feature>
<dbReference type="PANTHER" id="PTHR11630:SF47">
    <property type="entry name" value="DNA HELICASE MCM8"/>
    <property type="match status" value="1"/>
</dbReference>
<dbReference type="InterPro" id="IPR058767">
    <property type="entry name" value="MCM8_N"/>
</dbReference>
<evidence type="ECO:0000259" key="15">
    <source>
        <dbReference type="Pfam" id="PF00493"/>
    </source>
</evidence>
<dbReference type="AlphaFoldDB" id="Q4SGA7"/>